<reference evidence="12" key="1">
    <citation type="submission" date="2020-10" db="EMBL/GenBank/DDBJ databases">
        <authorList>
            <person name="Gilroy R."/>
        </authorList>
    </citation>
    <scope>NUCLEOTIDE SEQUENCE</scope>
    <source>
        <strain evidence="12">ChiSjej1B19-3389</strain>
    </source>
</reference>
<comment type="pathway">
    <text evidence="1 10">Metabolic intermediate biosynthesis; 1-deoxy-D-xylulose 5-phosphate biosynthesis; 1-deoxy-D-xylulose 5-phosphate from D-glyceraldehyde 3-phosphate and pyruvate: step 1/1.</text>
</comment>
<dbReference type="CDD" id="cd02007">
    <property type="entry name" value="TPP_DXS"/>
    <property type="match status" value="1"/>
</dbReference>
<feature type="binding site" evidence="10">
    <location>
        <begin position="149"/>
        <end position="150"/>
    </location>
    <ligand>
        <name>thiamine diphosphate</name>
        <dbReference type="ChEBI" id="CHEBI:58937"/>
    </ligand>
</feature>
<keyword evidence="7 10" id="KW-0784">Thiamine biosynthesis</keyword>
<dbReference type="PROSITE" id="PS00802">
    <property type="entry name" value="TRANSKETOLASE_2"/>
    <property type="match status" value="1"/>
</dbReference>
<reference evidence="12" key="2">
    <citation type="journal article" date="2021" name="PeerJ">
        <title>Extensive microbial diversity within the chicken gut microbiome revealed by metagenomics and culture.</title>
        <authorList>
            <person name="Gilroy R."/>
            <person name="Ravi A."/>
            <person name="Getino M."/>
            <person name="Pursley I."/>
            <person name="Horton D.L."/>
            <person name="Alikhan N.F."/>
            <person name="Baker D."/>
            <person name="Gharbi K."/>
            <person name="Hall N."/>
            <person name="Watson M."/>
            <person name="Adriaenssens E.M."/>
            <person name="Foster-Nyarko E."/>
            <person name="Jarju S."/>
            <person name="Secka A."/>
            <person name="Antonio M."/>
            <person name="Oren A."/>
            <person name="Chaudhuri R.R."/>
            <person name="La Ragione R."/>
            <person name="Hildebrand F."/>
            <person name="Pallen M.J."/>
        </authorList>
    </citation>
    <scope>NUCLEOTIDE SEQUENCE</scope>
    <source>
        <strain evidence="12">ChiSjej1B19-3389</strain>
    </source>
</reference>
<evidence type="ECO:0000256" key="1">
    <source>
        <dbReference type="ARBA" id="ARBA00004980"/>
    </source>
</evidence>
<dbReference type="SMART" id="SM00861">
    <property type="entry name" value="Transket_pyr"/>
    <property type="match status" value="1"/>
</dbReference>
<protein>
    <recommendedName>
        <fullName evidence="10">1-deoxy-D-xylulose-5-phosphate synthase</fullName>
        <ecNumber evidence="10">2.2.1.7</ecNumber>
    </recommendedName>
    <alternativeName>
        <fullName evidence="10">1-deoxyxylulose-5-phosphate synthase</fullName>
        <shortName evidence="10">DXP synthase</shortName>
        <shortName evidence="10">DXPS</shortName>
    </alternativeName>
</protein>
<comment type="cofactor">
    <cofactor evidence="10">
        <name>thiamine diphosphate</name>
        <dbReference type="ChEBI" id="CHEBI:58937"/>
    </cofactor>
    <text evidence="10">Binds 1 thiamine pyrophosphate per subunit.</text>
</comment>
<evidence type="ECO:0000256" key="6">
    <source>
        <dbReference type="ARBA" id="ARBA00022842"/>
    </source>
</evidence>
<feature type="binding site" evidence="10">
    <location>
        <position position="288"/>
    </location>
    <ligand>
        <name>thiamine diphosphate</name>
        <dbReference type="ChEBI" id="CHEBI:58937"/>
    </ligand>
</feature>
<dbReference type="Pfam" id="PF02779">
    <property type="entry name" value="Transket_pyr"/>
    <property type="match status" value="1"/>
</dbReference>
<evidence type="ECO:0000256" key="4">
    <source>
        <dbReference type="ARBA" id="ARBA00022679"/>
    </source>
</evidence>
<dbReference type="GO" id="GO:0009228">
    <property type="term" value="P:thiamine biosynthetic process"/>
    <property type="evidence" value="ECO:0007669"/>
    <property type="project" value="UniProtKB-UniRule"/>
</dbReference>
<dbReference type="EMBL" id="DVFW01000018">
    <property type="protein sequence ID" value="HIQ80174.1"/>
    <property type="molecule type" value="Genomic_DNA"/>
</dbReference>
<feature type="binding site" evidence="10">
    <location>
        <position position="367"/>
    </location>
    <ligand>
        <name>thiamine diphosphate</name>
        <dbReference type="ChEBI" id="CHEBI:58937"/>
    </ligand>
</feature>
<comment type="caution">
    <text evidence="12">The sequence shown here is derived from an EMBL/GenBank/DDBJ whole genome shotgun (WGS) entry which is preliminary data.</text>
</comment>
<gene>
    <name evidence="10" type="primary">dxs</name>
    <name evidence="12" type="ORF">IAD32_02685</name>
</gene>
<evidence type="ECO:0000256" key="2">
    <source>
        <dbReference type="ARBA" id="ARBA00011081"/>
    </source>
</evidence>
<dbReference type="InterPro" id="IPR029061">
    <property type="entry name" value="THDP-binding"/>
</dbReference>
<dbReference type="GO" id="GO:0008661">
    <property type="term" value="F:1-deoxy-D-xylulose-5-phosphate synthase activity"/>
    <property type="evidence" value="ECO:0007669"/>
    <property type="project" value="UniProtKB-UniRule"/>
</dbReference>
<organism evidence="12 13">
    <name type="scientific">Candidatus Scatavimonas merdigallinarum</name>
    <dbReference type="NCBI Taxonomy" id="2840914"/>
    <lineage>
        <taxon>Bacteria</taxon>
        <taxon>Bacillati</taxon>
        <taxon>Bacillota</taxon>
        <taxon>Clostridia</taxon>
        <taxon>Eubacteriales</taxon>
        <taxon>Oscillospiraceae</taxon>
        <taxon>Oscillospiraceae incertae sedis</taxon>
        <taxon>Candidatus Scatavimonas</taxon>
    </lineage>
</organism>
<dbReference type="Gene3D" id="3.40.50.920">
    <property type="match status" value="1"/>
</dbReference>
<comment type="cofactor">
    <cofactor evidence="10">
        <name>Mg(2+)</name>
        <dbReference type="ChEBI" id="CHEBI:18420"/>
    </cofactor>
    <text evidence="10">Binds 1 Mg(2+) ion per subunit.</text>
</comment>
<dbReference type="EC" id="2.2.1.7" evidence="10"/>
<dbReference type="GO" id="GO:0000287">
    <property type="term" value="F:magnesium ion binding"/>
    <property type="evidence" value="ECO:0007669"/>
    <property type="project" value="UniProtKB-UniRule"/>
</dbReference>
<evidence type="ECO:0000256" key="7">
    <source>
        <dbReference type="ARBA" id="ARBA00022977"/>
    </source>
</evidence>
<dbReference type="InterPro" id="IPR005475">
    <property type="entry name" value="Transketolase-like_Pyr-bd"/>
</dbReference>
<dbReference type="InterPro" id="IPR009014">
    <property type="entry name" value="Transketo_C/PFOR_II"/>
</dbReference>
<evidence type="ECO:0000259" key="11">
    <source>
        <dbReference type="SMART" id="SM00861"/>
    </source>
</evidence>
<evidence type="ECO:0000256" key="3">
    <source>
        <dbReference type="ARBA" id="ARBA00011738"/>
    </source>
</evidence>
<feature type="domain" description="Transketolase-like pyrimidine-binding" evidence="11">
    <location>
        <begin position="316"/>
        <end position="481"/>
    </location>
</feature>
<dbReference type="NCBIfam" id="NF003933">
    <property type="entry name" value="PRK05444.2-2"/>
    <property type="match status" value="1"/>
</dbReference>
<dbReference type="GO" id="GO:0019288">
    <property type="term" value="P:isopentenyl diphosphate biosynthetic process, methylerythritol 4-phosphate pathway"/>
    <property type="evidence" value="ECO:0007669"/>
    <property type="project" value="TreeGrafter"/>
</dbReference>
<evidence type="ECO:0000256" key="10">
    <source>
        <dbReference type="HAMAP-Rule" id="MF_00315"/>
    </source>
</evidence>
<feature type="binding site" evidence="10">
    <location>
        <begin position="117"/>
        <end position="119"/>
    </location>
    <ligand>
        <name>thiamine diphosphate</name>
        <dbReference type="ChEBI" id="CHEBI:58937"/>
    </ligand>
</feature>
<dbReference type="PROSITE" id="PS00801">
    <property type="entry name" value="TRANSKETOLASE_1"/>
    <property type="match status" value="1"/>
</dbReference>
<comment type="catalytic activity">
    <reaction evidence="10">
        <text>D-glyceraldehyde 3-phosphate + pyruvate + H(+) = 1-deoxy-D-xylulose 5-phosphate + CO2</text>
        <dbReference type="Rhea" id="RHEA:12605"/>
        <dbReference type="ChEBI" id="CHEBI:15361"/>
        <dbReference type="ChEBI" id="CHEBI:15378"/>
        <dbReference type="ChEBI" id="CHEBI:16526"/>
        <dbReference type="ChEBI" id="CHEBI:57792"/>
        <dbReference type="ChEBI" id="CHEBI:59776"/>
        <dbReference type="EC" id="2.2.1.7"/>
    </reaction>
</comment>
<dbReference type="InterPro" id="IPR020826">
    <property type="entry name" value="Transketolase_BS"/>
</dbReference>
<keyword evidence="4 10" id="KW-0808">Transferase</keyword>
<dbReference type="PANTHER" id="PTHR43322">
    <property type="entry name" value="1-D-DEOXYXYLULOSE 5-PHOSPHATE SYNTHASE-RELATED"/>
    <property type="match status" value="1"/>
</dbReference>
<dbReference type="InterPro" id="IPR049557">
    <property type="entry name" value="Transketolase_CS"/>
</dbReference>
<dbReference type="Proteomes" id="UP000886787">
    <property type="component" value="Unassembled WGS sequence"/>
</dbReference>
<dbReference type="SUPFAM" id="SSF52518">
    <property type="entry name" value="Thiamin diphosphate-binding fold (THDP-binding)"/>
    <property type="match status" value="2"/>
</dbReference>
<name>A0A9D0ZIW2_9FIRM</name>
<comment type="function">
    <text evidence="10">Catalyzes the acyloin condensation reaction between C atoms 2 and 3 of pyruvate and glyceraldehyde 3-phosphate to yield 1-deoxy-D-xylulose-5-phosphate (DXP).</text>
</comment>
<dbReference type="Pfam" id="PF02780">
    <property type="entry name" value="Transketolase_C"/>
    <property type="match status" value="1"/>
</dbReference>
<evidence type="ECO:0000313" key="12">
    <source>
        <dbReference type="EMBL" id="HIQ80174.1"/>
    </source>
</evidence>
<dbReference type="InterPro" id="IPR005477">
    <property type="entry name" value="Dxylulose-5-P_synthase"/>
</dbReference>
<dbReference type="PANTHER" id="PTHR43322:SF5">
    <property type="entry name" value="1-DEOXY-D-XYLULOSE-5-PHOSPHATE SYNTHASE, CHLOROPLASTIC"/>
    <property type="match status" value="1"/>
</dbReference>
<evidence type="ECO:0000256" key="5">
    <source>
        <dbReference type="ARBA" id="ARBA00022723"/>
    </source>
</evidence>
<comment type="subunit">
    <text evidence="3 10">Homodimer.</text>
</comment>
<comment type="similarity">
    <text evidence="2 10">Belongs to the transketolase family. DXPS subfamily.</text>
</comment>
<keyword evidence="6 10" id="KW-0460">Magnesium</keyword>
<dbReference type="HAMAP" id="MF_00315">
    <property type="entry name" value="DXP_synth"/>
    <property type="match status" value="1"/>
</dbReference>
<keyword evidence="8 10" id="KW-0786">Thiamine pyrophosphate</keyword>
<dbReference type="AlphaFoldDB" id="A0A9D0ZIW2"/>
<dbReference type="NCBIfam" id="TIGR00204">
    <property type="entry name" value="dxs"/>
    <property type="match status" value="1"/>
</dbReference>
<feature type="binding site" evidence="10">
    <location>
        <position position="177"/>
    </location>
    <ligand>
        <name>Mg(2+)</name>
        <dbReference type="ChEBI" id="CHEBI:18420"/>
    </ligand>
</feature>
<accession>A0A9D0ZIW2</accession>
<sequence length="624" mass="68786">MADFQYLDKIRTPSDLRFLSISELNVLCSEIRRTIVETVSKNGGHLASNLGVVELTVALLKMFPDVHDKIVWDVGHQSYTHKILTGRFQEIGTIRTEGGLSGFPKRTESPYDAFNAGHSSTSISAAYGIARAKALKGEDGYTIAVIGDGALTGGLAFEGLNNAGRFKKNFIVVLNDNKMSISRNVGSVARYLSGIRMKPAYLRVKTKVEKALLHTPVVGNPLRRFLKRSKSSVRKIVYKDTLFDDMGFTYYGPVEGHSLLELENAFNAAKHVNGPVLVHVVTTKGKGYQYAENDPKNFHGISSFDVETGEPITSKIGFSDVFGEKLCEMAQDDKRICTVTAAMKSGTGLGGFARLYKDRFFDVGIAEEHAVTFSGGLAAGGMLPVFAVYSTFLQRSVDQIIHDVATQKLHVILAIDRAGIVGEDGETHQGVFDVALLNPIPNVEIYSPCYFEELRRDLQAAAYSNSGVVAVRYPKGGELYRPADFLPGKKTFDFYGGMSAQALVITYGRLFSYACIAKEALYKSGVDVTILKLNRIKPVPREAILESLRFRHIFFFEEGMAAGGTGEHFMYELSRRRWNGNYTLTAIDNRYVQHAPADASLHALHLDDEGMVHVVLKGIQEDIN</sequence>
<dbReference type="GO" id="GO:0016114">
    <property type="term" value="P:terpenoid biosynthetic process"/>
    <property type="evidence" value="ECO:0007669"/>
    <property type="project" value="UniProtKB-UniRule"/>
</dbReference>
<feature type="binding site" evidence="10">
    <location>
        <position position="148"/>
    </location>
    <ligand>
        <name>Mg(2+)</name>
        <dbReference type="ChEBI" id="CHEBI:18420"/>
    </ligand>
</feature>
<dbReference type="CDD" id="cd07033">
    <property type="entry name" value="TPP_PYR_DXS_TK_like"/>
    <property type="match status" value="1"/>
</dbReference>
<dbReference type="GO" id="GO:0005829">
    <property type="term" value="C:cytosol"/>
    <property type="evidence" value="ECO:0007669"/>
    <property type="project" value="TreeGrafter"/>
</dbReference>
<feature type="binding site" evidence="10">
    <location>
        <position position="177"/>
    </location>
    <ligand>
        <name>thiamine diphosphate</name>
        <dbReference type="ChEBI" id="CHEBI:58937"/>
    </ligand>
</feature>
<dbReference type="SUPFAM" id="SSF52922">
    <property type="entry name" value="TK C-terminal domain-like"/>
    <property type="match status" value="1"/>
</dbReference>
<proteinExistence type="inferred from homology"/>
<evidence type="ECO:0000256" key="8">
    <source>
        <dbReference type="ARBA" id="ARBA00023052"/>
    </source>
</evidence>
<feature type="binding site" evidence="10">
    <location>
        <position position="76"/>
    </location>
    <ligand>
        <name>thiamine diphosphate</name>
        <dbReference type="ChEBI" id="CHEBI:58937"/>
    </ligand>
</feature>
<keyword evidence="9 10" id="KW-0414">Isoprene biosynthesis</keyword>
<dbReference type="GO" id="GO:0030976">
    <property type="term" value="F:thiamine pyrophosphate binding"/>
    <property type="evidence" value="ECO:0007669"/>
    <property type="project" value="UniProtKB-UniRule"/>
</dbReference>
<keyword evidence="5 10" id="KW-0479">Metal-binding</keyword>
<evidence type="ECO:0000256" key="9">
    <source>
        <dbReference type="ARBA" id="ARBA00023229"/>
    </source>
</evidence>
<dbReference type="Gene3D" id="3.40.50.970">
    <property type="match status" value="2"/>
</dbReference>
<dbReference type="InterPro" id="IPR033248">
    <property type="entry name" value="Transketolase_C"/>
</dbReference>
<evidence type="ECO:0000313" key="13">
    <source>
        <dbReference type="Proteomes" id="UP000886787"/>
    </source>
</evidence>
<dbReference type="Pfam" id="PF13292">
    <property type="entry name" value="DXP_synthase_N"/>
    <property type="match status" value="1"/>
</dbReference>